<dbReference type="Pfam" id="PF04277">
    <property type="entry name" value="OAD_gamma"/>
    <property type="match status" value="1"/>
</dbReference>
<feature type="transmembrane region" description="Helical" evidence="6">
    <location>
        <begin position="6"/>
        <end position="34"/>
    </location>
</feature>
<dbReference type="GO" id="GO:0005886">
    <property type="term" value="C:plasma membrane"/>
    <property type="evidence" value="ECO:0007669"/>
    <property type="project" value="UniProtKB-SubCell"/>
</dbReference>
<evidence type="ECO:0000256" key="5">
    <source>
        <dbReference type="ARBA" id="ARBA00023136"/>
    </source>
</evidence>
<evidence type="ECO:0000256" key="6">
    <source>
        <dbReference type="SAM" id="Phobius"/>
    </source>
</evidence>
<evidence type="ECO:0000256" key="2">
    <source>
        <dbReference type="ARBA" id="ARBA00022475"/>
    </source>
</evidence>
<name>A0A2G6E3E9_9BACT</name>
<keyword evidence="2" id="KW-1003">Cell membrane</keyword>
<sequence>MALEGFSGGLIIAFVDFFMVFLVLGGLSGVIVLLKKFVVYWQENFEQGQHIAASKPPVQEAPSARVTAPQDMKTAIAAILAALCEYTSLTPGSFKIDTIEPLGANTGVSSQALLNPAHVAAVSIAIHEYLAAPMGSLQISAIRHVGSVSSWKMAGRMEQMSGR</sequence>
<gene>
    <name evidence="7" type="ORF">CSB45_12180</name>
</gene>
<accession>A0A2G6E3E9</accession>
<proteinExistence type="predicted"/>
<keyword evidence="3 6" id="KW-0812">Transmembrane</keyword>
<comment type="caution">
    <text evidence="7">The sequence shown here is derived from an EMBL/GenBank/DDBJ whole genome shotgun (WGS) entry which is preliminary data.</text>
</comment>
<keyword evidence="5 6" id="KW-0472">Membrane</keyword>
<dbReference type="Proteomes" id="UP000229740">
    <property type="component" value="Unassembled WGS sequence"/>
</dbReference>
<dbReference type="EMBL" id="PDPS01000036">
    <property type="protein sequence ID" value="PID56281.1"/>
    <property type="molecule type" value="Genomic_DNA"/>
</dbReference>
<comment type="subcellular location">
    <subcellularLocation>
        <location evidence="1">Cell membrane</location>
    </subcellularLocation>
</comment>
<organism evidence="7 8">
    <name type="scientific">candidate division KSB3 bacterium</name>
    <dbReference type="NCBI Taxonomy" id="2044937"/>
    <lineage>
        <taxon>Bacteria</taxon>
        <taxon>candidate division KSB3</taxon>
    </lineage>
</organism>
<evidence type="ECO:0000256" key="1">
    <source>
        <dbReference type="ARBA" id="ARBA00004236"/>
    </source>
</evidence>
<evidence type="ECO:0000256" key="4">
    <source>
        <dbReference type="ARBA" id="ARBA00022989"/>
    </source>
</evidence>
<evidence type="ECO:0000313" key="8">
    <source>
        <dbReference type="Proteomes" id="UP000229740"/>
    </source>
</evidence>
<dbReference type="AlphaFoldDB" id="A0A2G6E3E9"/>
<reference evidence="7 8" key="1">
    <citation type="submission" date="2017-10" db="EMBL/GenBank/DDBJ databases">
        <title>Novel microbial diversity and functional potential in the marine mammal oral microbiome.</title>
        <authorList>
            <person name="Dudek N.K."/>
            <person name="Sun C.L."/>
            <person name="Burstein D."/>
            <person name="Kantor R.S."/>
            <person name="Aliaga Goltsman D.S."/>
            <person name="Bik E.M."/>
            <person name="Thomas B.C."/>
            <person name="Banfield J.F."/>
            <person name="Relman D.A."/>
        </authorList>
    </citation>
    <scope>NUCLEOTIDE SEQUENCE [LARGE SCALE GENOMIC DNA]</scope>
    <source>
        <strain evidence="7">DOLZORAL124_49_17</strain>
    </source>
</reference>
<dbReference type="InterPro" id="IPR005899">
    <property type="entry name" value="Na_pump_deCOase"/>
</dbReference>
<dbReference type="GO" id="GO:0036376">
    <property type="term" value="P:sodium ion export across plasma membrane"/>
    <property type="evidence" value="ECO:0007669"/>
    <property type="project" value="InterPro"/>
</dbReference>
<evidence type="ECO:0000256" key="3">
    <source>
        <dbReference type="ARBA" id="ARBA00022692"/>
    </source>
</evidence>
<dbReference type="GO" id="GO:0015081">
    <property type="term" value="F:sodium ion transmembrane transporter activity"/>
    <property type="evidence" value="ECO:0007669"/>
    <property type="project" value="InterPro"/>
</dbReference>
<evidence type="ECO:0000313" key="7">
    <source>
        <dbReference type="EMBL" id="PID56281.1"/>
    </source>
</evidence>
<keyword evidence="4 6" id="KW-1133">Transmembrane helix</keyword>
<protein>
    <submittedName>
        <fullName evidence="7">Uncharacterized protein</fullName>
    </submittedName>
</protein>